<sequence length="612" mass="68173">MRREEEGPWSQRRRAHVPWESTSTPQHRGLADSSGHLSLHGAAVEETRSPLFRRSRFLKNKKSIEGIQRSRAQAGGNGPAACPTQETAAEVASHTALGQLVRTQGKNIARGLQMDLSSTDLARNISNKSFSASHEPNARGSRYLKKSSVLDGRVTLHTSCSKREESNQPIEKKAPVKARFDLDSDEEEMRVLLGSSLAFSSDNKDRKDSTHNAKHCEKSFLKTKLKTSPGTPLLPHRPPSQTSVFSAPSPCTESSQERNHRRTRPQASSSSDRNSPNQISLSERCEIKSLDELFSRASSTQNSISESSDDFRVNILSLDELAPSISCKREDLQQKKTDTTKVKKSDVEKGINVFQANSDQLPLKVRSAGMRTNIDFDSDIEEGIGTEAEISEHLSGISENFPSLQQDVFEPTESTVHSEYSENFEKSVSAIVSGTTNRRSPSETLMEHPNSSVHSRETHSLSLSSSLSNKKWHGTVNRVMVKETAVQTADFPFTYCWSKMDGTAILGPTAGHSYLDPIPVASHVVSMDMVEALTAYSPAVFVLNDMLKQHLMLTQQFVETFHHLHLSLVESLEHENFRYHTLEEAKEYIRSHKSPPLTTEQALEEVKKVQEQ</sequence>
<dbReference type="InterPro" id="IPR027884">
    <property type="entry name" value="DUF4614"/>
</dbReference>
<reference evidence="3" key="1">
    <citation type="submission" date="2025-08" db="UniProtKB">
        <authorList>
            <consortium name="Ensembl"/>
        </authorList>
    </citation>
    <scope>IDENTIFICATION</scope>
</reference>
<feature type="region of interest" description="Disordered" evidence="1">
    <location>
        <begin position="158"/>
        <end position="178"/>
    </location>
</feature>
<gene>
    <name evidence="3" type="primary">C19orf44</name>
</gene>
<dbReference type="KEGG" id="cpoo:109312377"/>
<dbReference type="InterPro" id="IPR040120">
    <property type="entry name" value="C19orf44-like"/>
</dbReference>
<dbReference type="GeneTree" id="ENSGT00390000002505"/>
<protein>
    <submittedName>
        <fullName evidence="3">Chromosome 19 open reading frame 44</fullName>
    </submittedName>
</protein>
<dbReference type="OMA" id="FKINVMT"/>
<organism evidence="3 4">
    <name type="scientific">Crocodylus porosus</name>
    <name type="common">Saltwater crocodile</name>
    <name type="synonym">Estuarine crocodile</name>
    <dbReference type="NCBI Taxonomy" id="8502"/>
    <lineage>
        <taxon>Eukaryota</taxon>
        <taxon>Metazoa</taxon>
        <taxon>Chordata</taxon>
        <taxon>Craniata</taxon>
        <taxon>Vertebrata</taxon>
        <taxon>Euteleostomi</taxon>
        <taxon>Archelosauria</taxon>
        <taxon>Archosauria</taxon>
        <taxon>Crocodylia</taxon>
        <taxon>Longirostres</taxon>
        <taxon>Crocodylidae</taxon>
        <taxon>Crocodylus</taxon>
    </lineage>
</organism>
<feature type="domain" description="DUF4614" evidence="2">
    <location>
        <begin position="418"/>
        <end position="594"/>
    </location>
</feature>
<feature type="region of interest" description="Disordered" evidence="1">
    <location>
        <begin position="200"/>
        <end position="280"/>
    </location>
</feature>
<feature type="compositionally biased region" description="Polar residues" evidence="1">
    <location>
        <begin position="239"/>
        <end position="254"/>
    </location>
</feature>
<dbReference type="AlphaFoldDB" id="A0A7M4G2E3"/>
<dbReference type="PANTHER" id="PTHR22409">
    <property type="entry name" value="CHROMOSOME 19 OPEN READING FRAME 44"/>
    <property type="match status" value="1"/>
</dbReference>
<evidence type="ECO:0000256" key="1">
    <source>
        <dbReference type="SAM" id="MobiDB-lite"/>
    </source>
</evidence>
<dbReference type="Pfam" id="PF15391">
    <property type="entry name" value="DUF4614"/>
    <property type="match status" value="1"/>
</dbReference>
<dbReference type="Proteomes" id="UP000594220">
    <property type="component" value="Unplaced"/>
</dbReference>
<feature type="region of interest" description="Disordered" evidence="1">
    <location>
        <begin position="1"/>
        <end position="50"/>
    </location>
</feature>
<keyword evidence="4" id="KW-1185">Reference proteome</keyword>
<feature type="compositionally biased region" description="Basic and acidic residues" evidence="1">
    <location>
        <begin position="202"/>
        <end position="220"/>
    </location>
</feature>
<feature type="compositionally biased region" description="Polar residues" evidence="1">
    <location>
        <begin position="265"/>
        <end position="280"/>
    </location>
</feature>
<feature type="region of interest" description="Disordered" evidence="1">
    <location>
        <begin position="433"/>
        <end position="460"/>
    </location>
</feature>
<evidence type="ECO:0000313" key="3">
    <source>
        <dbReference type="Ensembl" id="ENSCPRP00005024736.1"/>
    </source>
</evidence>
<feature type="compositionally biased region" description="Polar residues" evidence="1">
    <location>
        <begin position="433"/>
        <end position="453"/>
    </location>
</feature>
<dbReference type="PANTHER" id="PTHR22409:SF2">
    <property type="entry name" value="CHROMOSOME 19 OPEN READING FRAME 44"/>
    <property type="match status" value="1"/>
</dbReference>
<dbReference type="Ensembl" id="ENSCPRT00005028882.1">
    <property type="protein sequence ID" value="ENSCPRP00005024736.1"/>
    <property type="gene ID" value="ENSCPRG00005017188.1"/>
</dbReference>
<proteinExistence type="predicted"/>
<evidence type="ECO:0000259" key="2">
    <source>
        <dbReference type="Pfam" id="PF15391"/>
    </source>
</evidence>
<accession>A0A7M4G2E3</accession>
<name>A0A7M4G2E3_CROPO</name>
<reference evidence="3" key="2">
    <citation type="submission" date="2025-09" db="UniProtKB">
        <authorList>
            <consortium name="Ensembl"/>
        </authorList>
    </citation>
    <scope>IDENTIFICATION</scope>
</reference>
<feature type="compositionally biased region" description="Basic and acidic residues" evidence="1">
    <location>
        <begin position="161"/>
        <end position="178"/>
    </location>
</feature>
<evidence type="ECO:0000313" key="4">
    <source>
        <dbReference type="Proteomes" id="UP000594220"/>
    </source>
</evidence>
<dbReference type="OrthoDB" id="2151530at2759"/>